<keyword evidence="9" id="KW-0812">Transmembrane</keyword>
<dbReference type="EMBL" id="AWQQ01000049">
    <property type="protein sequence ID" value="PHJ38502.1"/>
    <property type="molecule type" value="Genomic_DNA"/>
</dbReference>
<dbReference type="Gene3D" id="3.30.565.10">
    <property type="entry name" value="Histidine kinase-like ATPase, C-terminal domain"/>
    <property type="match status" value="1"/>
</dbReference>
<comment type="catalytic activity">
    <reaction evidence="1">
        <text>ATP + protein L-histidine = ADP + protein N-phospho-L-histidine.</text>
        <dbReference type="EC" id="2.7.13.3"/>
    </reaction>
</comment>
<dbReference type="InterPro" id="IPR036890">
    <property type="entry name" value="HATPase_C_sf"/>
</dbReference>
<evidence type="ECO:0000256" key="8">
    <source>
        <dbReference type="ARBA" id="ARBA00023012"/>
    </source>
</evidence>
<keyword evidence="3" id="KW-0597">Phosphoprotein</keyword>
<dbReference type="InterPro" id="IPR036097">
    <property type="entry name" value="HisK_dim/P_sf"/>
</dbReference>
<feature type="transmembrane region" description="Helical" evidence="9">
    <location>
        <begin position="199"/>
        <end position="223"/>
    </location>
</feature>
<dbReference type="PANTHER" id="PTHR43065">
    <property type="entry name" value="SENSOR HISTIDINE KINASE"/>
    <property type="match status" value="1"/>
</dbReference>
<dbReference type="InterPro" id="IPR004358">
    <property type="entry name" value="Sig_transdc_His_kin-like_C"/>
</dbReference>
<reference evidence="11 12" key="1">
    <citation type="submission" date="2013-09" db="EMBL/GenBank/DDBJ databases">
        <title>Biodegradation of hydrocarbons in the deep terrestrial subsurface : characterization of a microbial consortium composed of two Desulfotomaculum species originating from a deep geological formation.</title>
        <authorList>
            <person name="Aullo T."/>
            <person name="Berlendis S."/>
            <person name="Lascourreges J.-F."/>
            <person name="Dessort D."/>
            <person name="Saint-Laurent S."/>
            <person name="Schraauwers B."/>
            <person name="Mas J."/>
            <person name="Magot M."/>
            <person name="Ranchou-Peyruse A."/>
        </authorList>
    </citation>
    <scope>NUCLEOTIDE SEQUENCE [LARGE SCALE GENOMIC DNA]</scope>
    <source>
        <strain evidence="11 12">Bs107</strain>
    </source>
</reference>
<dbReference type="InterPro" id="IPR003661">
    <property type="entry name" value="HisK_dim/P_dom"/>
</dbReference>
<dbReference type="Proteomes" id="UP000222564">
    <property type="component" value="Unassembled WGS sequence"/>
</dbReference>
<dbReference type="GO" id="GO:0005524">
    <property type="term" value="F:ATP binding"/>
    <property type="evidence" value="ECO:0007669"/>
    <property type="project" value="UniProtKB-KW"/>
</dbReference>
<keyword evidence="12" id="KW-1185">Reference proteome</keyword>
<dbReference type="Gene3D" id="6.10.340.10">
    <property type="match status" value="1"/>
</dbReference>
<dbReference type="PROSITE" id="PS50109">
    <property type="entry name" value="HIS_KIN"/>
    <property type="match status" value="1"/>
</dbReference>
<organism evidence="11 12">
    <name type="scientific">Desulforamulus profundi</name>
    <dbReference type="NCBI Taxonomy" id="1383067"/>
    <lineage>
        <taxon>Bacteria</taxon>
        <taxon>Bacillati</taxon>
        <taxon>Bacillota</taxon>
        <taxon>Clostridia</taxon>
        <taxon>Eubacteriales</taxon>
        <taxon>Peptococcaceae</taxon>
        <taxon>Desulforamulus</taxon>
    </lineage>
</organism>
<dbReference type="CDD" id="cd00082">
    <property type="entry name" value="HisKA"/>
    <property type="match status" value="1"/>
</dbReference>
<gene>
    <name evidence="11" type="ORF">P378_09635</name>
</gene>
<feature type="domain" description="Histidine kinase" evidence="10">
    <location>
        <begin position="290"/>
        <end position="462"/>
    </location>
</feature>
<dbReference type="GO" id="GO:0000155">
    <property type="term" value="F:phosphorelay sensor kinase activity"/>
    <property type="evidence" value="ECO:0007669"/>
    <property type="project" value="InterPro"/>
</dbReference>
<evidence type="ECO:0000256" key="2">
    <source>
        <dbReference type="ARBA" id="ARBA00012438"/>
    </source>
</evidence>
<dbReference type="Gene3D" id="1.10.287.130">
    <property type="match status" value="1"/>
</dbReference>
<keyword evidence="9" id="KW-0472">Membrane</keyword>
<keyword evidence="8" id="KW-0902">Two-component regulatory system</keyword>
<dbReference type="SMART" id="SM00388">
    <property type="entry name" value="HisKA"/>
    <property type="match status" value="1"/>
</dbReference>
<dbReference type="SUPFAM" id="SSF55874">
    <property type="entry name" value="ATPase domain of HSP90 chaperone/DNA topoisomerase II/histidine kinase"/>
    <property type="match status" value="1"/>
</dbReference>
<dbReference type="InterPro" id="IPR003594">
    <property type="entry name" value="HATPase_dom"/>
</dbReference>
<evidence type="ECO:0000256" key="1">
    <source>
        <dbReference type="ARBA" id="ARBA00000085"/>
    </source>
</evidence>
<protein>
    <recommendedName>
        <fullName evidence="2">histidine kinase</fullName>
        <ecNumber evidence="2">2.7.13.3</ecNumber>
    </recommendedName>
</protein>
<evidence type="ECO:0000313" key="11">
    <source>
        <dbReference type="EMBL" id="PHJ38502.1"/>
    </source>
</evidence>
<evidence type="ECO:0000256" key="9">
    <source>
        <dbReference type="SAM" id="Phobius"/>
    </source>
</evidence>
<accession>A0A2C6MFN0</accession>
<keyword evidence="6" id="KW-0418">Kinase</keyword>
<dbReference type="Pfam" id="PF02518">
    <property type="entry name" value="HATPase_c"/>
    <property type="match status" value="1"/>
</dbReference>
<evidence type="ECO:0000256" key="4">
    <source>
        <dbReference type="ARBA" id="ARBA00022679"/>
    </source>
</evidence>
<evidence type="ECO:0000259" key="10">
    <source>
        <dbReference type="PROSITE" id="PS50109"/>
    </source>
</evidence>
<keyword evidence="7" id="KW-0067">ATP-binding</keyword>
<dbReference type="EC" id="2.7.13.3" evidence="2"/>
<evidence type="ECO:0000256" key="3">
    <source>
        <dbReference type="ARBA" id="ARBA00022553"/>
    </source>
</evidence>
<dbReference type="OrthoDB" id="9764522at2"/>
<dbReference type="InterPro" id="IPR005467">
    <property type="entry name" value="His_kinase_dom"/>
</dbReference>
<name>A0A2C6MFN0_9FIRM</name>
<evidence type="ECO:0000256" key="6">
    <source>
        <dbReference type="ARBA" id="ARBA00022777"/>
    </source>
</evidence>
<evidence type="ECO:0000313" key="12">
    <source>
        <dbReference type="Proteomes" id="UP000222564"/>
    </source>
</evidence>
<comment type="caution">
    <text evidence="11">The sequence shown here is derived from an EMBL/GenBank/DDBJ whole genome shotgun (WGS) entry which is preliminary data.</text>
</comment>
<dbReference type="PANTHER" id="PTHR43065:SF10">
    <property type="entry name" value="PEROXIDE STRESS-ACTIVATED HISTIDINE KINASE MAK3"/>
    <property type="match status" value="1"/>
</dbReference>
<dbReference type="SUPFAM" id="SSF47384">
    <property type="entry name" value="Homodimeric domain of signal transducing histidine kinase"/>
    <property type="match status" value="1"/>
</dbReference>
<keyword evidence="5" id="KW-0547">Nucleotide-binding</keyword>
<dbReference type="PRINTS" id="PR00344">
    <property type="entry name" value="BCTRLSENSOR"/>
</dbReference>
<evidence type="ECO:0000256" key="7">
    <source>
        <dbReference type="ARBA" id="ARBA00022840"/>
    </source>
</evidence>
<dbReference type="Pfam" id="PF00512">
    <property type="entry name" value="HisKA"/>
    <property type="match status" value="1"/>
</dbReference>
<keyword evidence="9" id="KW-1133">Transmembrane helix</keyword>
<dbReference type="AlphaFoldDB" id="A0A2C6MFN0"/>
<evidence type="ECO:0000256" key="5">
    <source>
        <dbReference type="ARBA" id="ARBA00022741"/>
    </source>
</evidence>
<keyword evidence="4" id="KW-0808">Transferase</keyword>
<proteinExistence type="predicted"/>
<sequence length="462" mass="52210">MFSFWPKNFRFQMVILVSVLLVPVMIMAFDITFLSRTDDVLVQDLENKLTRIVDRMSNQIQNQVTIQLKENPELDVSSALRKSFEEGAEPIVDINKRVRLGLYIVEQDKIYIQGYLHENPPPGGESPSTRLQRIYNETADGIKAVLAGGVPITKLGKTWDDRFLEYLAPIRVNSQLVAVVWAQERMHPIFAESANARQIILIFTLVIFVFGVGTTLVSIVSWVRKVRHIRDGLIKLESNLNSPLPDMPGEMGQITRAINKMAASLTEKELMAEELRRAEYLSALGRFVTDIAHELRSPVSIIQTTVELMEPQVRNQLELKECLAMIQKQLDRHNLLTTELLNFGSPTRVKREIFDLRELVSAVTSTVKQLFRKNKIVLSIIHSEELPFVKGDQEKLTQTFMNLIINAIQAMPHGGTLTIETFVKGDAVCVSFTDTGEGIKQEDLTEIFKPFFSRKTGGSGLG</sequence>